<comment type="caution">
    <text evidence="1">The sequence shown here is derived from an EMBL/GenBank/DDBJ whole genome shotgun (WGS) entry which is preliminary data.</text>
</comment>
<keyword evidence="2" id="KW-1185">Reference proteome</keyword>
<accession>A0A3M7QNS9</accession>
<evidence type="ECO:0000313" key="1">
    <source>
        <dbReference type="EMBL" id="RNA12724.1"/>
    </source>
</evidence>
<protein>
    <submittedName>
        <fullName evidence="1">Uncharacterized protein</fullName>
    </submittedName>
</protein>
<gene>
    <name evidence="1" type="ORF">BpHYR1_032830</name>
</gene>
<dbReference type="Proteomes" id="UP000276133">
    <property type="component" value="Unassembled WGS sequence"/>
</dbReference>
<reference evidence="1 2" key="1">
    <citation type="journal article" date="2018" name="Sci. Rep.">
        <title>Genomic signatures of local adaptation to the degree of environmental predictability in rotifers.</title>
        <authorList>
            <person name="Franch-Gras L."/>
            <person name="Hahn C."/>
            <person name="Garcia-Roger E.M."/>
            <person name="Carmona M.J."/>
            <person name="Serra M."/>
            <person name="Gomez A."/>
        </authorList>
    </citation>
    <scope>NUCLEOTIDE SEQUENCE [LARGE SCALE GENOMIC DNA]</scope>
    <source>
        <strain evidence="1">HYR1</strain>
    </source>
</reference>
<dbReference type="EMBL" id="REGN01005627">
    <property type="protein sequence ID" value="RNA12724.1"/>
    <property type="molecule type" value="Genomic_DNA"/>
</dbReference>
<evidence type="ECO:0000313" key="2">
    <source>
        <dbReference type="Proteomes" id="UP000276133"/>
    </source>
</evidence>
<organism evidence="1 2">
    <name type="scientific">Brachionus plicatilis</name>
    <name type="common">Marine rotifer</name>
    <name type="synonym">Brachionus muelleri</name>
    <dbReference type="NCBI Taxonomy" id="10195"/>
    <lineage>
        <taxon>Eukaryota</taxon>
        <taxon>Metazoa</taxon>
        <taxon>Spiralia</taxon>
        <taxon>Gnathifera</taxon>
        <taxon>Rotifera</taxon>
        <taxon>Eurotatoria</taxon>
        <taxon>Monogononta</taxon>
        <taxon>Pseudotrocha</taxon>
        <taxon>Ploima</taxon>
        <taxon>Brachionidae</taxon>
        <taxon>Brachionus</taxon>
    </lineage>
</organism>
<proteinExistence type="predicted"/>
<dbReference type="AlphaFoldDB" id="A0A3M7QNS9"/>
<name>A0A3M7QNS9_BRAPC</name>
<sequence length="60" mass="7034">MLGNLFLKLNLTFRHSILNKVKTTNINLLIICKFNQERIFNFSYIKSKLTNYASNVKKSP</sequence>